<gene>
    <name evidence="1" type="ORF">NQ318_019161</name>
</gene>
<proteinExistence type="predicted"/>
<keyword evidence="2" id="KW-1185">Reference proteome</keyword>
<protein>
    <submittedName>
        <fullName evidence="1">Uncharacterized protein</fullName>
    </submittedName>
</protein>
<organism evidence="1 2">
    <name type="scientific">Aromia moschata</name>
    <dbReference type="NCBI Taxonomy" id="1265417"/>
    <lineage>
        <taxon>Eukaryota</taxon>
        <taxon>Metazoa</taxon>
        <taxon>Ecdysozoa</taxon>
        <taxon>Arthropoda</taxon>
        <taxon>Hexapoda</taxon>
        <taxon>Insecta</taxon>
        <taxon>Pterygota</taxon>
        <taxon>Neoptera</taxon>
        <taxon>Endopterygota</taxon>
        <taxon>Coleoptera</taxon>
        <taxon>Polyphaga</taxon>
        <taxon>Cucujiformia</taxon>
        <taxon>Chrysomeloidea</taxon>
        <taxon>Cerambycidae</taxon>
        <taxon>Cerambycinae</taxon>
        <taxon>Callichromatini</taxon>
        <taxon>Aromia</taxon>
    </lineage>
</organism>
<sequence>MASLYGACAFGKSIKRRSIDFATAHAPYGDAMLQFQISGDRFVISDPKHSEKLCYIIIGCTTFENRVFVGSEGLNKALFIDQSESKRESSSSSWHSSQPLVASRRPVSSSSPSIWLTGSAITDWFGIEAGTKSPSLASSLGDSFVCPASFLASESFLTASSTFSMSVSPHMDMLERMLCFLSPVLWFGRYLGFVALCSACRGLGSPYCQAGSPLRPSGLFQSFQIQFPEATLSWLVFGPRMNFMDTIGKGTS</sequence>
<name>A0AAV8YSH9_9CUCU</name>
<evidence type="ECO:0000313" key="2">
    <source>
        <dbReference type="Proteomes" id="UP001162162"/>
    </source>
</evidence>
<comment type="caution">
    <text evidence="1">The sequence shown here is derived from an EMBL/GenBank/DDBJ whole genome shotgun (WGS) entry which is preliminary data.</text>
</comment>
<dbReference type="Proteomes" id="UP001162162">
    <property type="component" value="Unassembled WGS sequence"/>
</dbReference>
<dbReference type="EMBL" id="JAPWTK010000052">
    <property type="protein sequence ID" value="KAJ8953921.1"/>
    <property type="molecule type" value="Genomic_DNA"/>
</dbReference>
<dbReference type="AlphaFoldDB" id="A0AAV8YSH9"/>
<reference evidence="1" key="1">
    <citation type="journal article" date="2023" name="Insect Mol. Biol.">
        <title>Genome sequencing provides insights into the evolution of gene families encoding plant cell wall-degrading enzymes in longhorned beetles.</title>
        <authorList>
            <person name="Shin N.R."/>
            <person name="Okamura Y."/>
            <person name="Kirsch R."/>
            <person name="Pauchet Y."/>
        </authorList>
    </citation>
    <scope>NUCLEOTIDE SEQUENCE</scope>
    <source>
        <strain evidence="1">AMC_N1</strain>
    </source>
</reference>
<accession>A0AAV8YSH9</accession>
<evidence type="ECO:0000313" key="1">
    <source>
        <dbReference type="EMBL" id="KAJ8953921.1"/>
    </source>
</evidence>